<dbReference type="Gene3D" id="3.40.30.10">
    <property type="entry name" value="Glutaredoxin"/>
    <property type="match status" value="1"/>
</dbReference>
<dbReference type="CDD" id="cd02970">
    <property type="entry name" value="PRX_like2"/>
    <property type="match status" value="1"/>
</dbReference>
<dbReference type="Proteomes" id="UP001175261">
    <property type="component" value="Unassembled WGS sequence"/>
</dbReference>
<dbReference type="EMBL" id="JAPDFR010000006">
    <property type="protein sequence ID" value="KAK0385720.1"/>
    <property type="molecule type" value="Genomic_DNA"/>
</dbReference>
<dbReference type="PANTHER" id="PTHR42336">
    <property type="entry name" value="THIOREDOXIN DOMAIN-CONTAINING PROTEIN-RELATED"/>
    <property type="match status" value="1"/>
</dbReference>
<accession>A0AA39GE86</accession>
<evidence type="ECO:0000313" key="2">
    <source>
        <dbReference type="Proteomes" id="UP001175261"/>
    </source>
</evidence>
<dbReference type="Pfam" id="PF13911">
    <property type="entry name" value="AhpC-TSA_2"/>
    <property type="match status" value="1"/>
</dbReference>
<gene>
    <name evidence="1" type="ORF">NLU13_6897</name>
</gene>
<protein>
    <recommendedName>
        <fullName evidence="3">Thioredoxin domain-containing protein</fullName>
    </recommendedName>
</protein>
<dbReference type="PANTHER" id="PTHR42336:SF1">
    <property type="entry name" value="ALKYL HYDROPEROXIDE REDUCTASE SUBUNIT C_ THIOL SPECIFIC ANTIOXIDANT DOMAIN-CONTAINING PROTEIN"/>
    <property type="match status" value="1"/>
</dbReference>
<dbReference type="AlphaFoldDB" id="A0AA39GE86"/>
<comment type="caution">
    <text evidence="1">The sequence shown here is derived from an EMBL/GenBank/DDBJ whole genome shotgun (WGS) entry which is preliminary data.</text>
</comment>
<name>A0AA39GE86_SARSR</name>
<reference evidence="1" key="1">
    <citation type="submission" date="2022-10" db="EMBL/GenBank/DDBJ databases">
        <title>Determination and structural analysis of whole genome sequence of Sarocladium strictum F4-1.</title>
        <authorList>
            <person name="Hu L."/>
            <person name="Jiang Y."/>
        </authorList>
    </citation>
    <scope>NUCLEOTIDE SEQUENCE</scope>
    <source>
        <strain evidence="1">F4-1</strain>
    </source>
</reference>
<keyword evidence="2" id="KW-1185">Reference proteome</keyword>
<evidence type="ECO:0000313" key="1">
    <source>
        <dbReference type="EMBL" id="KAK0385720.1"/>
    </source>
</evidence>
<sequence>MATHVQSAERPADSSWKQELNTLKTPAHKDIASPIEVGSRAPSSAKIPLPDGRSTLIVFLRHCGCPFAEKTFKALTAISATYPSLHCIAVSHSTKEATERWIPQVGGAWNVEVLVDDDRDLYAQWGLGVSSIWHMASPWVLYSVYRLGQTEGIWNKPAESGTRWQISGAFAIDRSGIVRWAHVDKAADDTARLNDGVIALGVEKDAEP</sequence>
<evidence type="ECO:0008006" key="3">
    <source>
        <dbReference type="Google" id="ProtNLM"/>
    </source>
</evidence>
<organism evidence="1 2">
    <name type="scientific">Sarocladium strictum</name>
    <name type="common">Black bundle disease fungus</name>
    <name type="synonym">Acremonium strictum</name>
    <dbReference type="NCBI Taxonomy" id="5046"/>
    <lineage>
        <taxon>Eukaryota</taxon>
        <taxon>Fungi</taxon>
        <taxon>Dikarya</taxon>
        <taxon>Ascomycota</taxon>
        <taxon>Pezizomycotina</taxon>
        <taxon>Sordariomycetes</taxon>
        <taxon>Hypocreomycetidae</taxon>
        <taxon>Hypocreales</taxon>
        <taxon>Sarocladiaceae</taxon>
        <taxon>Sarocladium</taxon>
    </lineage>
</organism>
<proteinExistence type="predicted"/>
<dbReference type="SUPFAM" id="SSF52833">
    <property type="entry name" value="Thioredoxin-like"/>
    <property type="match status" value="1"/>
</dbReference>
<dbReference type="InterPro" id="IPR036249">
    <property type="entry name" value="Thioredoxin-like_sf"/>
</dbReference>
<dbReference type="InterPro" id="IPR032801">
    <property type="entry name" value="PXL2A/B/C"/>
</dbReference>